<dbReference type="HOGENOM" id="CLU_066045_1_1_1"/>
<dbReference type="Proteomes" id="UP000001194">
    <property type="component" value="Unassembled WGS sequence"/>
</dbReference>
<evidence type="ECO:0000313" key="3">
    <source>
        <dbReference type="Proteomes" id="UP000001194"/>
    </source>
</evidence>
<dbReference type="GeneID" id="6071864"/>
<accession>B0CWU8</accession>
<reference evidence="2 3" key="1">
    <citation type="journal article" date="2008" name="Nature">
        <title>The genome of Laccaria bicolor provides insights into mycorrhizal symbiosis.</title>
        <authorList>
            <person name="Martin F."/>
            <person name="Aerts A."/>
            <person name="Ahren D."/>
            <person name="Brun A."/>
            <person name="Danchin E.G.J."/>
            <person name="Duchaussoy F."/>
            <person name="Gibon J."/>
            <person name="Kohler A."/>
            <person name="Lindquist E."/>
            <person name="Pereda V."/>
            <person name="Salamov A."/>
            <person name="Shapiro H.J."/>
            <person name="Wuyts J."/>
            <person name="Blaudez D."/>
            <person name="Buee M."/>
            <person name="Brokstein P."/>
            <person name="Canbaeck B."/>
            <person name="Cohen D."/>
            <person name="Courty P.E."/>
            <person name="Coutinho P.M."/>
            <person name="Delaruelle C."/>
            <person name="Detter J.C."/>
            <person name="Deveau A."/>
            <person name="DiFazio S."/>
            <person name="Duplessis S."/>
            <person name="Fraissinet-Tachet L."/>
            <person name="Lucic E."/>
            <person name="Frey-Klett P."/>
            <person name="Fourrey C."/>
            <person name="Feussner I."/>
            <person name="Gay G."/>
            <person name="Grimwood J."/>
            <person name="Hoegger P.J."/>
            <person name="Jain P."/>
            <person name="Kilaru S."/>
            <person name="Labbe J."/>
            <person name="Lin Y.C."/>
            <person name="Legue V."/>
            <person name="Le Tacon F."/>
            <person name="Marmeisse R."/>
            <person name="Melayah D."/>
            <person name="Montanini B."/>
            <person name="Muratet M."/>
            <person name="Nehls U."/>
            <person name="Niculita-Hirzel H."/>
            <person name="Oudot-Le Secq M.P."/>
            <person name="Peter M."/>
            <person name="Quesneville H."/>
            <person name="Rajashekar B."/>
            <person name="Reich M."/>
            <person name="Rouhier N."/>
            <person name="Schmutz J."/>
            <person name="Yin T."/>
            <person name="Chalot M."/>
            <person name="Henrissat B."/>
            <person name="Kuees U."/>
            <person name="Lucas S."/>
            <person name="Van de Peer Y."/>
            <person name="Podila G.K."/>
            <person name="Polle A."/>
            <person name="Pukkila P.J."/>
            <person name="Richardson P.M."/>
            <person name="Rouze P."/>
            <person name="Sanders I.R."/>
            <person name="Stajich J.E."/>
            <person name="Tunlid A."/>
            <person name="Tuskan G."/>
            <person name="Grigoriev I.V."/>
        </authorList>
    </citation>
    <scope>NUCLEOTIDE SEQUENCE [LARGE SCALE GENOMIC DNA]</scope>
    <source>
        <strain evidence="3">S238N-H82 / ATCC MYA-4686</strain>
    </source>
</reference>
<dbReference type="OrthoDB" id="3067792at2759"/>
<feature type="region of interest" description="Disordered" evidence="1">
    <location>
        <begin position="38"/>
        <end position="58"/>
    </location>
</feature>
<dbReference type="EMBL" id="DS547093">
    <property type="protein sequence ID" value="EDR13133.1"/>
    <property type="molecule type" value="Genomic_DNA"/>
</dbReference>
<dbReference type="RefSeq" id="XP_001875631.1">
    <property type="nucleotide sequence ID" value="XM_001875596.1"/>
</dbReference>
<dbReference type="AlphaFoldDB" id="B0CWU8"/>
<keyword evidence="3" id="KW-1185">Reference proteome</keyword>
<evidence type="ECO:0000313" key="2">
    <source>
        <dbReference type="EMBL" id="EDR13133.1"/>
    </source>
</evidence>
<name>B0CWU8_LACBS</name>
<protein>
    <submittedName>
        <fullName evidence="2">Predicted protein</fullName>
    </submittedName>
</protein>
<proteinExistence type="predicted"/>
<evidence type="ECO:0000256" key="1">
    <source>
        <dbReference type="SAM" id="MobiDB-lite"/>
    </source>
</evidence>
<sequence>MAAFLSNALRRANHLEFQMLKCMRTEFRQRLVTGLRPYSHASASSSRTDDEKSGTRSHLRKAKTLLAVTGGTASQGKRTWIHQESTDIHLGSAETIAYRLDSGPRETIVYLSLHARPDSSTIISLPGAPLLVGELRFRLTSSNLPESFNQGENCLTPEGDAWKIPLFLLYDTPLHRHVYQQLRVDGFVSDALDLRLKRIAQTYVRPRRASVILHSLHQVFPIDFSAMTFRFFVAGDSTFQNVHINVPFRLCVRGYGNGSYYTSKGLVRFELSTLPEHAGTRTLVMRVVKLVGDPGPYMGEDRPQEGALVLRHHPAGGKSKLLTLNVDRNTPVHGSKGFSHPDALPLLIANTFGEKQSSP</sequence>
<dbReference type="InParanoid" id="B0CWU8"/>
<gene>
    <name evidence="2" type="ORF">LACBIDRAFT_322591</name>
</gene>
<dbReference type="KEGG" id="lbc:LACBIDRAFT_322591"/>
<organism evidence="3">
    <name type="scientific">Laccaria bicolor (strain S238N-H82 / ATCC MYA-4686)</name>
    <name type="common">Bicoloured deceiver</name>
    <name type="synonym">Laccaria laccata var. bicolor</name>
    <dbReference type="NCBI Taxonomy" id="486041"/>
    <lineage>
        <taxon>Eukaryota</taxon>
        <taxon>Fungi</taxon>
        <taxon>Dikarya</taxon>
        <taxon>Basidiomycota</taxon>
        <taxon>Agaricomycotina</taxon>
        <taxon>Agaricomycetes</taxon>
        <taxon>Agaricomycetidae</taxon>
        <taxon>Agaricales</taxon>
        <taxon>Agaricineae</taxon>
        <taxon>Hydnangiaceae</taxon>
        <taxon>Laccaria</taxon>
    </lineage>
</organism>